<sequence>MTEVVSSILGPLLQKLASSAVEEIQLVLGVKDDLEKLKSTLKMIQKVLADAEQKQTKQESVRLWLSKLKDFCYDAEDVLDEFETNALCGRVRWTEHLTLKRKVRCLSLWLSKLIFQFKMAHKMKELGKRLDRMNEEKIKFNLLSDIHEKAIVPRRETYSFVRTSKIIGRDEEKEMIIELSHSNSWNRGTGKTALAKLVYNDNRVSEHFKDNKVWLYMPMQFDVEKIIRDMVEALNPKKKDDRLEMQQNYLRSRVENKRCLFVMDNVWQVRREEWEQLTDVLGGVSKGSKIIVTSRYKSITSIMGTRYSFDLANLSREDSLTLFVNCAFDQGKEKNHPDLMVIGKEIVRKCGGNPPAVKTLGSLLYSKHNQKSDWESMRDSEI</sequence>
<keyword evidence="8" id="KW-1185">Reference proteome</keyword>
<dbReference type="Pfam" id="PF18052">
    <property type="entry name" value="Rx_N"/>
    <property type="match status" value="1"/>
</dbReference>
<evidence type="ECO:0008006" key="9">
    <source>
        <dbReference type="Google" id="ProtNLM"/>
    </source>
</evidence>
<dbReference type="SUPFAM" id="SSF52540">
    <property type="entry name" value="P-loop containing nucleoside triphosphate hydrolases"/>
    <property type="match status" value="1"/>
</dbReference>
<dbReference type="InterPro" id="IPR042197">
    <property type="entry name" value="Apaf_helical"/>
</dbReference>
<organism evidence="7 8">
    <name type="scientific">Eucalyptus globulus</name>
    <name type="common">Tasmanian blue gum</name>
    <dbReference type="NCBI Taxonomy" id="34317"/>
    <lineage>
        <taxon>Eukaryota</taxon>
        <taxon>Viridiplantae</taxon>
        <taxon>Streptophyta</taxon>
        <taxon>Embryophyta</taxon>
        <taxon>Tracheophyta</taxon>
        <taxon>Spermatophyta</taxon>
        <taxon>Magnoliopsida</taxon>
        <taxon>eudicotyledons</taxon>
        <taxon>Gunneridae</taxon>
        <taxon>Pentapetalae</taxon>
        <taxon>rosids</taxon>
        <taxon>malvids</taxon>
        <taxon>Myrtales</taxon>
        <taxon>Myrtaceae</taxon>
        <taxon>Myrtoideae</taxon>
        <taxon>Eucalypteae</taxon>
        <taxon>Eucalyptus</taxon>
    </lineage>
</organism>
<evidence type="ECO:0000256" key="3">
    <source>
        <dbReference type="ARBA" id="ARBA00022821"/>
    </source>
</evidence>
<reference evidence="7 8" key="1">
    <citation type="submission" date="2024-11" db="EMBL/GenBank/DDBJ databases">
        <title>Chromosome-level genome assembly of Eucalyptus globulus Labill. provides insights into its genome evolution.</title>
        <authorList>
            <person name="Li X."/>
        </authorList>
    </citation>
    <scope>NUCLEOTIDE SEQUENCE [LARGE SCALE GENOMIC DNA]</scope>
    <source>
        <strain evidence="7">CL2024</strain>
        <tissue evidence="7">Fresh tender leaves</tissue>
    </source>
</reference>
<evidence type="ECO:0000256" key="4">
    <source>
        <dbReference type="ARBA" id="ARBA00022840"/>
    </source>
</evidence>
<feature type="domain" description="NB-ARC" evidence="5">
    <location>
        <begin position="188"/>
        <end position="330"/>
    </location>
</feature>
<dbReference type="Gene3D" id="1.20.5.4130">
    <property type="match status" value="1"/>
</dbReference>
<keyword evidence="4" id="KW-0067">ATP-binding</keyword>
<dbReference type="InterPro" id="IPR027417">
    <property type="entry name" value="P-loop_NTPase"/>
</dbReference>
<dbReference type="Gene3D" id="1.10.8.430">
    <property type="entry name" value="Helical domain of apoptotic protease-activating factors"/>
    <property type="match status" value="1"/>
</dbReference>
<proteinExistence type="predicted"/>
<comment type="caution">
    <text evidence="7">The sequence shown here is derived from an EMBL/GenBank/DDBJ whole genome shotgun (WGS) entry which is preliminary data.</text>
</comment>
<dbReference type="InterPro" id="IPR038005">
    <property type="entry name" value="RX-like_CC"/>
</dbReference>
<dbReference type="PANTHER" id="PTHR36766:SF61">
    <property type="entry name" value="NB-ARC DOMAIN DISEASE RESISTANCE PROTEIN"/>
    <property type="match status" value="1"/>
</dbReference>
<protein>
    <recommendedName>
        <fullName evidence="9">Disease resistance protein RGA3</fullName>
    </recommendedName>
</protein>
<accession>A0ABD3LUP3</accession>
<dbReference type="Proteomes" id="UP001634007">
    <property type="component" value="Unassembled WGS sequence"/>
</dbReference>
<evidence type="ECO:0000313" key="8">
    <source>
        <dbReference type="Proteomes" id="UP001634007"/>
    </source>
</evidence>
<evidence type="ECO:0000259" key="6">
    <source>
        <dbReference type="Pfam" id="PF18052"/>
    </source>
</evidence>
<dbReference type="EMBL" id="JBJKBG010000001">
    <property type="protein sequence ID" value="KAL3755493.1"/>
    <property type="molecule type" value="Genomic_DNA"/>
</dbReference>
<dbReference type="Gene3D" id="3.40.50.300">
    <property type="entry name" value="P-loop containing nucleotide triphosphate hydrolases"/>
    <property type="match status" value="1"/>
</dbReference>
<dbReference type="CDD" id="cd14798">
    <property type="entry name" value="RX-CC_like"/>
    <property type="match status" value="1"/>
</dbReference>
<name>A0ABD3LUP3_EUCGL</name>
<evidence type="ECO:0000256" key="1">
    <source>
        <dbReference type="ARBA" id="ARBA00022737"/>
    </source>
</evidence>
<gene>
    <name evidence="7" type="ORF">ACJRO7_002531</name>
</gene>
<dbReference type="GO" id="GO:0005524">
    <property type="term" value="F:ATP binding"/>
    <property type="evidence" value="ECO:0007669"/>
    <property type="project" value="UniProtKB-KW"/>
</dbReference>
<dbReference type="Pfam" id="PF00931">
    <property type="entry name" value="NB-ARC"/>
    <property type="match status" value="1"/>
</dbReference>
<dbReference type="GO" id="GO:0006952">
    <property type="term" value="P:defense response"/>
    <property type="evidence" value="ECO:0007669"/>
    <property type="project" value="UniProtKB-KW"/>
</dbReference>
<evidence type="ECO:0000256" key="2">
    <source>
        <dbReference type="ARBA" id="ARBA00022741"/>
    </source>
</evidence>
<keyword evidence="2" id="KW-0547">Nucleotide-binding</keyword>
<dbReference type="InterPro" id="IPR041118">
    <property type="entry name" value="Rx_N"/>
</dbReference>
<keyword evidence="3" id="KW-0611">Plant defense</keyword>
<evidence type="ECO:0000313" key="7">
    <source>
        <dbReference type="EMBL" id="KAL3755493.1"/>
    </source>
</evidence>
<dbReference type="PANTHER" id="PTHR36766">
    <property type="entry name" value="PLANT BROAD-SPECTRUM MILDEW RESISTANCE PROTEIN RPW8"/>
    <property type="match status" value="1"/>
</dbReference>
<evidence type="ECO:0000259" key="5">
    <source>
        <dbReference type="Pfam" id="PF00931"/>
    </source>
</evidence>
<dbReference type="InterPro" id="IPR002182">
    <property type="entry name" value="NB-ARC"/>
</dbReference>
<dbReference type="AlphaFoldDB" id="A0ABD3LUP3"/>
<keyword evidence="1" id="KW-0677">Repeat</keyword>
<feature type="domain" description="Disease resistance N-terminal" evidence="6">
    <location>
        <begin position="9"/>
        <end position="91"/>
    </location>
</feature>